<dbReference type="GO" id="GO:0016990">
    <property type="term" value="F:arginine deiminase activity"/>
    <property type="evidence" value="ECO:0007669"/>
    <property type="project" value="UniProtKB-UniRule"/>
</dbReference>
<comment type="catalytic activity">
    <reaction evidence="3">
        <text>L-arginine + H2O = L-citrulline + NH4(+)</text>
        <dbReference type="Rhea" id="RHEA:19597"/>
        <dbReference type="ChEBI" id="CHEBI:15377"/>
        <dbReference type="ChEBI" id="CHEBI:28938"/>
        <dbReference type="ChEBI" id="CHEBI:32682"/>
        <dbReference type="ChEBI" id="CHEBI:57743"/>
        <dbReference type="EC" id="3.5.3.6"/>
    </reaction>
</comment>
<name>A0A9N7LVU0_9MYCO</name>
<sequence>MVDELGSNSEVGTLKVVILHRPGTELRRLTPRNSDQLLFDGLPWVSRAQEEHDQFAELLRSRGVEVLLLSELLTEALHSGAARMQGVAAAVDSRRLGIPLAQELSAYLRGLDPVRLSHVLTAGMTFNELPADARTDVSLVVRMHHDADFVIEPLPNLLFTRDSSIWIGPRFVIPSLAMRARVREASLTDIIYAHHPRFTGIRRAYESRTAPVEGGDVLLLAPGVVAVGVGERTTPAGAEALARSLFDDDLAHTVLAVPIAQRRAQMHLDTVCTMVDVDKVVMYANVVDELTAFTIERQPDGVTISDAVPFVEAAARAMGIEKLQVIGTGIDPVVAEREQWDDGNNALALAPGVVVAYERNAQTNARLEAAGIEVLTIGGSELGTGRGGPRCMSCPVARDPLP</sequence>
<evidence type="ECO:0000313" key="6">
    <source>
        <dbReference type="Proteomes" id="UP001058626"/>
    </source>
</evidence>
<dbReference type="Gene3D" id="1.10.3930.10">
    <property type="entry name" value="Arginine deiminase"/>
    <property type="match status" value="1"/>
</dbReference>
<keyword evidence="6" id="KW-1185">Reference proteome</keyword>
<dbReference type="SUPFAM" id="SSF55909">
    <property type="entry name" value="Pentein"/>
    <property type="match status" value="1"/>
</dbReference>
<dbReference type="Gene3D" id="3.75.10.10">
    <property type="entry name" value="L-arginine/glycine Amidinotransferase, Chain A"/>
    <property type="match status" value="1"/>
</dbReference>
<reference evidence="5" key="1">
    <citation type="submission" date="2022-06" db="EMBL/GenBank/DDBJ databases">
        <title>Complete genome sequence of Mycobacterium pseudoshottsii NJB1907-Z4.</title>
        <authorList>
            <person name="Komine T."/>
            <person name="Fukano H."/>
            <person name="Wada S."/>
        </authorList>
    </citation>
    <scope>NUCLEOTIDE SEQUENCE</scope>
    <source>
        <strain evidence="5">NJB1907-Z4</strain>
    </source>
</reference>
<proteinExistence type="inferred from homology"/>
<comment type="pathway">
    <text evidence="3">Amino-acid degradation; L-arginine degradation via ADI pathway; carbamoyl phosphate from L-arginine: step 1/2.</text>
</comment>
<comment type="similarity">
    <text evidence="1 3">Belongs to the arginine deiminase family.</text>
</comment>
<evidence type="ECO:0000256" key="1">
    <source>
        <dbReference type="ARBA" id="ARBA00010206"/>
    </source>
</evidence>
<evidence type="ECO:0000256" key="2">
    <source>
        <dbReference type="ARBA" id="ARBA00022801"/>
    </source>
</evidence>
<dbReference type="AlphaFoldDB" id="A0A9N7LVU0"/>
<dbReference type="HAMAP" id="MF_00242">
    <property type="entry name" value="Arg_deiminase"/>
    <property type="match status" value="1"/>
</dbReference>
<accession>A0A9N7LVU0</accession>
<comment type="subcellular location">
    <subcellularLocation>
        <location evidence="3">Cytoplasm</location>
    </subcellularLocation>
</comment>
<dbReference type="InterPro" id="IPR003876">
    <property type="entry name" value="Arg_deiminase"/>
</dbReference>
<dbReference type="EMBL" id="AP026367">
    <property type="protein sequence ID" value="BDN84376.1"/>
    <property type="molecule type" value="Genomic_DNA"/>
</dbReference>
<dbReference type="GO" id="GO:0005737">
    <property type="term" value="C:cytoplasm"/>
    <property type="evidence" value="ECO:0007669"/>
    <property type="project" value="UniProtKB-SubCell"/>
</dbReference>
<evidence type="ECO:0000256" key="4">
    <source>
        <dbReference type="PIRSR" id="PIRSR006356-1"/>
    </source>
</evidence>
<dbReference type="NCBIfam" id="NF002381">
    <property type="entry name" value="PRK01388.1"/>
    <property type="match status" value="1"/>
</dbReference>
<dbReference type="GO" id="GO:0019546">
    <property type="term" value="P:L-arginine deiminase pathway"/>
    <property type="evidence" value="ECO:0007669"/>
    <property type="project" value="UniProtKB-UniRule"/>
</dbReference>
<feature type="active site" description="Amidino-cysteine intermediate" evidence="3 4">
    <location>
        <position position="391"/>
    </location>
</feature>
<dbReference type="Proteomes" id="UP001058626">
    <property type="component" value="Chromosome"/>
</dbReference>
<dbReference type="EC" id="3.5.3.6" evidence="3"/>
<protein>
    <recommendedName>
        <fullName evidence="3">Arginine deiminase</fullName>
        <shortName evidence="3">ADI</shortName>
        <ecNumber evidence="3">3.5.3.6</ecNumber>
    </recommendedName>
    <alternativeName>
        <fullName evidence="3">Arginine dihydrolase</fullName>
        <shortName evidence="3">AD</shortName>
    </alternativeName>
</protein>
<keyword evidence="2 3" id="KW-0378">Hydrolase</keyword>
<keyword evidence="3" id="KW-0963">Cytoplasm</keyword>
<dbReference type="PIRSF" id="PIRSF006356">
    <property type="entry name" value="Arg_deiminase"/>
    <property type="match status" value="1"/>
</dbReference>
<evidence type="ECO:0000313" key="5">
    <source>
        <dbReference type="EMBL" id="BDN84376.1"/>
    </source>
</evidence>
<dbReference type="NCBIfam" id="TIGR01078">
    <property type="entry name" value="arcA"/>
    <property type="match status" value="1"/>
</dbReference>
<dbReference type="PANTHER" id="PTHR47271:SF2">
    <property type="entry name" value="ARGININE DEIMINASE"/>
    <property type="match status" value="1"/>
</dbReference>
<gene>
    <name evidence="3 5" type="primary">arcA</name>
    <name evidence="5" type="ORF">NJB1907Z4_C45910</name>
</gene>
<dbReference type="PANTHER" id="PTHR47271">
    <property type="entry name" value="ARGININE DEIMINASE"/>
    <property type="match status" value="1"/>
</dbReference>
<evidence type="ECO:0000256" key="3">
    <source>
        <dbReference type="HAMAP-Rule" id="MF_00242"/>
    </source>
</evidence>
<dbReference type="Pfam" id="PF02274">
    <property type="entry name" value="ADI"/>
    <property type="match status" value="1"/>
</dbReference>
<organism evidence="5 6">
    <name type="scientific">Mycobacterium pseudoshottsii</name>
    <dbReference type="NCBI Taxonomy" id="265949"/>
    <lineage>
        <taxon>Bacteria</taxon>
        <taxon>Bacillati</taxon>
        <taxon>Actinomycetota</taxon>
        <taxon>Actinomycetes</taxon>
        <taxon>Mycobacteriales</taxon>
        <taxon>Mycobacteriaceae</taxon>
        <taxon>Mycobacterium</taxon>
        <taxon>Mycobacterium ulcerans group</taxon>
    </lineage>
</organism>
<keyword evidence="3" id="KW-0056">Arginine metabolism</keyword>
<dbReference type="RefSeq" id="WP_036426305.1">
    <property type="nucleotide sequence ID" value="NZ_AP026367.1"/>
</dbReference>
<dbReference type="PRINTS" id="PR01466">
    <property type="entry name" value="ARGDEIMINASE"/>
</dbReference>